<name>A0A5C6W1Z4_9BACI</name>
<dbReference type="Pfam" id="PF13028">
    <property type="entry name" value="DUF3889"/>
    <property type="match status" value="1"/>
</dbReference>
<dbReference type="EMBL" id="VOQF01000008">
    <property type="protein sequence ID" value="TXC89809.1"/>
    <property type="molecule type" value="Genomic_DNA"/>
</dbReference>
<dbReference type="Gene3D" id="3.10.450.390">
    <property type="entry name" value="Protein of unknown function DUF3889"/>
    <property type="match status" value="1"/>
</dbReference>
<protein>
    <submittedName>
        <fullName evidence="1">DUF3889 domain-containing protein</fullName>
    </submittedName>
</protein>
<dbReference type="AlphaFoldDB" id="A0A5C6W1Z4"/>
<accession>A0A5C6W1Z4</accession>
<evidence type="ECO:0000313" key="2">
    <source>
        <dbReference type="Proteomes" id="UP000321363"/>
    </source>
</evidence>
<dbReference type="Proteomes" id="UP000321363">
    <property type="component" value="Unassembled WGS sequence"/>
</dbReference>
<evidence type="ECO:0000313" key="1">
    <source>
        <dbReference type="EMBL" id="TXC89809.1"/>
    </source>
</evidence>
<proteinExistence type="predicted"/>
<gene>
    <name evidence="1" type="ORF">FS935_15720</name>
</gene>
<keyword evidence="2" id="KW-1185">Reference proteome</keyword>
<organism evidence="1 2">
    <name type="scientific">Metabacillus litoralis</name>
    <dbReference type="NCBI Taxonomy" id="152268"/>
    <lineage>
        <taxon>Bacteria</taxon>
        <taxon>Bacillati</taxon>
        <taxon>Bacillota</taxon>
        <taxon>Bacilli</taxon>
        <taxon>Bacillales</taxon>
        <taxon>Bacillaceae</taxon>
        <taxon>Metabacillus</taxon>
    </lineage>
</organism>
<sequence>MEDYMKLNSLSKLIFTCIAFILILSVGIKAYGEHNDDDIDYKKWSKIAISSVQEKYPESELIDYKYVKREEVNEQEAKDIFHIKASKQGKIFVVSVDVVFNPKTGKLITVKMTEGNERDF</sequence>
<reference evidence="1 2" key="1">
    <citation type="journal article" date="2005" name="Int. J. Syst. Evol. Microbiol.">
        <title>Bacillus litoralis sp. nov., isolated from a tidal flat of the Yellow Sea in Korea.</title>
        <authorList>
            <person name="Yoon J.H."/>
            <person name="Oh T.K."/>
        </authorList>
    </citation>
    <scope>NUCLEOTIDE SEQUENCE [LARGE SCALE GENOMIC DNA]</scope>
    <source>
        <strain evidence="1 2">SW-211</strain>
    </source>
</reference>
<dbReference type="InterPro" id="IPR024987">
    <property type="entry name" value="DUF3889"/>
</dbReference>
<comment type="caution">
    <text evidence="1">The sequence shown here is derived from an EMBL/GenBank/DDBJ whole genome shotgun (WGS) entry which is preliminary data.</text>
</comment>